<protein>
    <submittedName>
        <fullName evidence="2">Uncharacterized protein</fullName>
    </submittedName>
</protein>
<evidence type="ECO:0000256" key="1">
    <source>
        <dbReference type="SAM" id="MobiDB-lite"/>
    </source>
</evidence>
<feature type="compositionally biased region" description="Pro residues" evidence="1">
    <location>
        <begin position="65"/>
        <end position="80"/>
    </location>
</feature>
<dbReference type="AlphaFoldDB" id="A0A0H5PZJ4"/>
<feature type="region of interest" description="Disordered" evidence="1">
    <location>
        <begin position="61"/>
        <end position="80"/>
    </location>
</feature>
<reference evidence="2" key="1">
    <citation type="submission" date="2015-06" db="EMBL/GenBank/DDBJ databases">
        <authorList>
            <person name="Joergensen T."/>
        </authorList>
    </citation>
    <scope>NUCLEOTIDE SEQUENCE</scope>
    <source>
        <strain evidence="2">RGRH0505</strain>
    </source>
</reference>
<proteinExistence type="predicted"/>
<sequence>MLTQTRYTTTDDGHCIQVAVTILSDTWEPLCSSYTNLGPFDDVEVLTSELQLRMRSWGRTLHLEPAPPPPSDQQPLPFLP</sequence>
<accession>A0A0H5PZJ4</accession>
<name>A0A0H5PZJ4_9ZZZZ</name>
<organism evidence="2">
    <name type="scientific">uncultured prokaryote</name>
    <dbReference type="NCBI Taxonomy" id="198431"/>
    <lineage>
        <taxon>unclassified sequences</taxon>
        <taxon>environmental samples</taxon>
    </lineage>
</organism>
<reference evidence="2" key="2">
    <citation type="submission" date="2015-07" db="EMBL/GenBank/DDBJ databases">
        <title>Plasmids, circular viruses and viroids from rat gut.</title>
        <authorList>
            <person name="Jorgensen T.J."/>
            <person name="Hansen M.A."/>
            <person name="Xu Z."/>
            <person name="Tabak M.A."/>
            <person name="Sorensen S.J."/>
            <person name="Hansen L.H."/>
        </authorList>
    </citation>
    <scope>NUCLEOTIDE SEQUENCE</scope>
    <source>
        <strain evidence="2">RGRH0505</strain>
    </source>
</reference>
<evidence type="ECO:0000313" key="2">
    <source>
        <dbReference type="EMBL" id="CRY95146.1"/>
    </source>
</evidence>
<dbReference type="EMBL" id="LN853143">
    <property type="protein sequence ID" value="CRY95146.1"/>
    <property type="molecule type" value="Genomic_DNA"/>
</dbReference>